<proteinExistence type="predicted"/>
<dbReference type="Proteomes" id="UP000591844">
    <property type="component" value="Unassembled WGS sequence"/>
</dbReference>
<name>A0A7X5TG69_9GAMM</name>
<dbReference type="Pfam" id="PF03543">
    <property type="entry name" value="Peptidase_C58"/>
    <property type="match status" value="1"/>
</dbReference>
<keyword evidence="3" id="KW-0788">Thiol protease</keyword>
<accession>A0A7X5TG69</accession>
<dbReference type="EMBL" id="PUJW01000001">
    <property type="protein sequence ID" value="NHB90814.1"/>
    <property type="molecule type" value="Genomic_DNA"/>
</dbReference>
<feature type="domain" description="Peptidase C58 YopT-type" evidence="4">
    <location>
        <begin position="1"/>
        <end position="21"/>
    </location>
</feature>
<dbReference type="AlphaFoldDB" id="A0A7X5TG69"/>
<evidence type="ECO:0000313" key="5">
    <source>
        <dbReference type="EMBL" id="NHB90814.1"/>
    </source>
</evidence>
<keyword evidence="2" id="KW-0378">Hydrolase</keyword>
<dbReference type="GO" id="GO:0006508">
    <property type="term" value="P:proteolysis"/>
    <property type="evidence" value="ECO:0007669"/>
    <property type="project" value="UniProtKB-KW"/>
</dbReference>
<gene>
    <name evidence="5" type="ORF">C5469_01235</name>
</gene>
<protein>
    <recommendedName>
        <fullName evidence="4">Peptidase C58 YopT-type domain-containing protein</fullName>
    </recommendedName>
</protein>
<dbReference type="GO" id="GO:0004197">
    <property type="term" value="F:cysteine-type endopeptidase activity"/>
    <property type="evidence" value="ECO:0007669"/>
    <property type="project" value="InterPro"/>
</dbReference>
<organism evidence="5 6">
    <name type="scientific">Photorhabdus cinerea</name>
    <dbReference type="NCBI Taxonomy" id="471575"/>
    <lineage>
        <taxon>Bacteria</taxon>
        <taxon>Pseudomonadati</taxon>
        <taxon>Pseudomonadota</taxon>
        <taxon>Gammaproteobacteria</taxon>
        <taxon>Enterobacterales</taxon>
        <taxon>Morganellaceae</taxon>
        <taxon>Photorhabdus</taxon>
    </lineage>
</organism>
<evidence type="ECO:0000256" key="3">
    <source>
        <dbReference type="ARBA" id="ARBA00022807"/>
    </source>
</evidence>
<sequence length="23" mass="2612">MARHTVAAYVDDQKGVTFFEPKT</sequence>
<evidence type="ECO:0000259" key="4">
    <source>
        <dbReference type="Pfam" id="PF03543"/>
    </source>
</evidence>
<evidence type="ECO:0000313" key="6">
    <source>
        <dbReference type="Proteomes" id="UP000591844"/>
    </source>
</evidence>
<keyword evidence="6" id="KW-1185">Reference proteome</keyword>
<reference evidence="5 6" key="1">
    <citation type="submission" date="2018-02" db="EMBL/GenBank/DDBJ databases">
        <authorList>
            <person name="Machado R.A."/>
        </authorList>
    </citation>
    <scope>NUCLEOTIDE SEQUENCE [LARGE SCALE GENOMIC DNA]</scope>
    <source>
        <strain evidence="5 6">DSM 19724</strain>
    </source>
</reference>
<evidence type="ECO:0000256" key="1">
    <source>
        <dbReference type="ARBA" id="ARBA00022670"/>
    </source>
</evidence>
<keyword evidence="1" id="KW-0645">Protease</keyword>
<evidence type="ECO:0000256" key="2">
    <source>
        <dbReference type="ARBA" id="ARBA00022801"/>
    </source>
</evidence>
<comment type="caution">
    <text evidence="5">The sequence shown here is derived from an EMBL/GenBank/DDBJ whole genome shotgun (WGS) entry which is preliminary data.</text>
</comment>
<dbReference type="InterPro" id="IPR006473">
    <property type="entry name" value="Peptidase_C58_Yopt"/>
</dbReference>